<keyword evidence="2" id="KW-1185">Reference proteome</keyword>
<protein>
    <submittedName>
        <fullName evidence="1">Uncharacterized protein</fullName>
    </submittedName>
</protein>
<proteinExistence type="predicted"/>
<reference evidence="1 2" key="1">
    <citation type="submission" date="2018-04" db="EMBL/GenBank/DDBJ databases">
        <authorList>
            <person name="Vogel A."/>
        </authorList>
    </citation>
    <scope>NUCLEOTIDE SEQUENCE [LARGE SCALE GENOMIC DNA]</scope>
</reference>
<sequence>MDMSAIFCMSSKWFSEEMKFHSILMSSSVKPVERDPVRSHVYRRVTIVERKEQVGLYKYMEDIGKEAGDHLAV</sequence>
<dbReference type="Proteomes" id="UP000595140">
    <property type="component" value="Unassembled WGS sequence"/>
</dbReference>
<accession>A0A484MWP5</accession>
<name>A0A484MWP5_9ASTE</name>
<dbReference type="EMBL" id="OOIL02004884">
    <property type="protein sequence ID" value="VFQ93363.1"/>
    <property type="molecule type" value="Genomic_DNA"/>
</dbReference>
<organism evidence="1 2">
    <name type="scientific">Cuscuta campestris</name>
    <dbReference type="NCBI Taxonomy" id="132261"/>
    <lineage>
        <taxon>Eukaryota</taxon>
        <taxon>Viridiplantae</taxon>
        <taxon>Streptophyta</taxon>
        <taxon>Embryophyta</taxon>
        <taxon>Tracheophyta</taxon>
        <taxon>Spermatophyta</taxon>
        <taxon>Magnoliopsida</taxon>
        <taxon>eudicotyledons</taxon>
        <taxon>Gunneridae</taxon>
        <taxon>Pentapetalae</taxon>
        <taxon>asterids</taxon>
        <taxon>lamiids</taxon>
        <taxon>Solanales</taxon>
        <taxon>Convolvulaceae</taxon>
        <taxon>Cuscuteae</taxon>
        <taxon>Cuscuta</taxon>
        <taxon>Cuscuta subgen. Grammica</taxon>
        <taxon>Cuscuta sect. Cleistogrammica</taxon>
    </lineage>
</organism>
<gene>
    <name evidence="1" type="ORF">CCAM_LOCUS35139</name>
</gene>
<evidence type="ECO:0000313" key="2">
    <source>
        <dbReference type="Proteomes" id="UP000595140"/>
    </source>
</evidence>
<dbReference type="AlphaFoldDB" id="A0A484MWP5"/>
<evidence type="ECO:0000313" key="1">
    <source>
        <dbReference type="EMBL" id="VFQ93363.1"/>
    </source>
</evidence>